<reference evidence="1" key="2">
    <citation type="submission" date="2018-03" db="EMBL/GenBank/DDBJ databases">
        <title>The Triticum urartu genome reveals the dynamic nature of wheat genome evolution.</title>
        <authorList>
            <person name="Ling H."/>
            <person name="Ma B."/>
            <person name="Shi X."/>
            <person name="Liu H."/>
            <person name="Dong L."/>
            <person name="Sun H."/>
            <person name="Cao Y."/>
            <person name="Gao Q."/>
            <person name="Zheng S."/>
            <person name="Li Y."/>
            <person name="Yu Y."/>
            <person name="Du H."/>
            <person name="Qi M."/>
            <person name="Li Y."/>
            <person name="Yu H."/>
            <person name="Cui Y."/>
            <person name="Wang N."/>
            <person name="Chen C."/>
            <person name="Wu H."/>
            <person name="Zhao Y."/>
            <person name="Zhang J."/>
            <person name="Li Y."/>
            <person name="Zhou W."/>
            <person name="Zhang B."/>
            <person name="Hu W."/>
            <person name="Eijk M."/>
            <person name="Tang J."/>
            <person name="Witsenboer H."/>
            <person name="Zhao S."/>
            <person name="Li Z."/>
            <person name="Zhang A."/>
            <person name="Wang D."/>
            <person name="Liang C."/>
        </authorList>
    </citation>
    <scope>NUCLEOTIDE SEQUENCE [LARGE SCALE GENOMIC DNA]</scope>
    <source>
        <strain evidence="1">cv. G1812</strain>
    </source>
</reference>
<name>A0A8R7PPL7_TRIUA</name>
<reference evidence="2" key="1">
    <citation type="journal article" date="2013" name="Nature">
        <title>Draft genome of the wheat A-genome progenitor Triticum urartu.</title>
        <authorList>
            <person name="Ling H.Q."/>
            <person name="Zhao S."/>
            <person name="Liu D."/>
            <person name="Wang J."/>
            <person name="Sun H."/>
            <person name="Zhang C."/>
            <person name="Fan H."/>
            <person name="Li D."/>
            <person name="Dong L."/>
            <person name="Tao Y."/>
            <person name="Gao C."/>
            <person name="Wu H."/>
            <person name="Li Y."/>
            <person name="Cui Y."/>
            <person name="Guo X."/>
            <person name="Zheng S."/>
            <person name="Wang B."/>
            <person name="Yu K."/>
            <person name="Liang Q."/>
            <person name="Yang W."/>
            <person name="Lou X."/>
            <person name="Chen J."/>
            <person name="Feng M."/>
            <person name="Jian J."/>
            <person name="Zhang X."/>
            <person name="Luo G."/>
            <person name="Jiang Y."/>
            <person name="Liu J."/>
            <person name="Wang Z."/>
            <person name="Sha Y."/>
            <person name="Zhang B."/>
            <person name="Wu H."/>
            <person name="Tang D."/>
            <person name="Shen Q."/>
            <person name="Xue P."/>
            <person name="Zou S."/>
            <person name="Wang X."/>
            <person name="Liu X."/>
            <person name="Wang F."/>
            <person name="Yang Y."/>
            <person name="An X."/>
            <person name="Dong Z."/>
            <person name="Zhang K."/>
            <person name="Zhang X."/>
            <person name="Luo M.C."/>
            <person name="Dvorak J."/>
            <person name="Tong Y."/>
            <person name="Wang J."/>
            <person name="Yang H."/>
            <person name="Li Z."/>
            <person name="Wang D."/>
            <person name="Zhang A."/>
            <person name="Wang J."/>
        </authorList>
    </citation>
    <scope>NUCLEOTIDE SEQUENCE</scope>
    <source>
        <strain evidence="2">cv. G1812</strain>
    </source>
</reference>
<keyword evidence="2" id="KW-1185">Reference proteome</keyword>
<evidence type="ECO:0000313" key="2">
    <source>
        <dbReference type="Proteomes" id="UP000015106"/>
    </source>
</evidence>
<evidence type="ECO:0000313" key="1">
    <source>
        <dbReference type="EnsemblPlants" id="TuG1812G0300001229.01.T01.cds321933"/>
    </source>
</evidence>
<proteinExistence type="predicted"/>
<accession>A0A8R7PPL7</accession>
<dbReference type="AlphaFoldDB" id="A0A8R7PPL7"/>
<dbReference type="Gramene" id="TuG1812G0300001229.01.T01">
    <property type="protein sequence ID" value="TuG1812G0300001229.01.T01.cds321933"/>
    <property type="gene ID" value="TuG1812G0300001229.01"/>
</dbReference>
<reference evidence="1" key="3">
    <citation type="submission" date="2022-06" db="UniProtKB">
        <authorList>
            <consortium name="EnsemblPlants"/>
        </authorList>
    </citation>
    <scope>IDENTIFICATION</scope>
</reference>
<organism evidence="1 2">
    <name type="scientific">Triticum urartu</name>
    <name type="common">Red wild einkorn</name>
    <name type="synonym">Crithodium urartu</name>
    <dbReference type="NCBI Taxonomy" id="4572"/>
    <lineage>
        <taxon>Eukaryota</taxon>
        <taxon>Viridiplantae</taxon>
        <taxon>Streptophyta</taxon>
        <taxon>Embryophyta</taxon>
        <taxon>Tracheophyta</taxon>
        <taxon>Spermatophyta</taxon>
        <taxon>Magnoliopsida</taxon>
        <taxon>Liliopsida</taxon>
        <taxon>Poales</taxon>
        <taxon>Poaceae</taxon>
        <taxon>BOP clade</taxon>
        <taxon>Pooideae</taxon>
        <taxon>Triticodae</taxon>
        <taxon>Triticeae</taxon>
        <taxon>Triticinae</taxon>
        <taxon>Triticum</taxon>
    </lineage>
</organism>
<protein>
    <submittedName>
        <fullName evidence="1">Uncharacterized protein</fullName>
    </submittedName>
</protein>
<sequence length="138" mass="14884">LIPTTAARCSTTSPGQGQALPRRERGIPHREQFARDGRTTPGDAVCEILDVALQCIWISLAVRCLSSCGSSTGARDHLPSPIFPLSTPARMQFSRCIHAVRSAFACSRPAGGVERMCVVPTVMFTAAWCFSAVCSFQR</sequence>
<dbReference type="Proteomes" id="UP000015106">
    <property type="component" value="Chromosome 3"/>
</dbReference>
<dbReference type="EnsemblPlants" id="TuG1812G0300001229.01.T01">
    <property type="protein sequence ID" value="TuG1812G0300001229.01.T01.cds321933"/>
    <property type="gene ID" value="TuG1812G0300001229.01"/>
</dbReference>